<reference evidence="2" key="1">
    <citation type="journal article" date="2013" name="Proc. Natl. Acad. Sci. U.S.A.">
        <title>Improving the coverage of the cyanobacterial phylum using diversity-driven genome sequencing.</title>
        <authorList>
            <person name="Shih P.M."/>
            <person name="Wu D."/>
            <person name="Latifi A."/>
            <person name="Axen S.D."/>
            <person name="Fewer D.P."/>
            <person name="Talla E."/>
            <person name="Calteau A."/>
            <person name="Cai F."/>
            <person name="Tandeau de Marsac N."/>
            <person name="Rippka R."/>
            <person name="Herdman M."/>
            <person name="Sivonen K."/>
            <person name="Coursin T."/>
            <person name="Laurent T."/>
            <person name="Goodwin L."/>
            <person name="Nolan M."/>
            <person name="Davenport K.W."/>
            <person name="Han C.S."/>
            <person name="Rubin E.M."/>
            <person name="Eisen J.A."/>
            <person name="Woyke T."/>
            <person name="Gugger M."/>
            <person name="Kerfeld C.A."/>
        </authorList>
    </citation>
    <scope>NUCLEOTIDE SEQUENCE [LARGE SCALE GENOMIC DNA]</scope>
    <source>
        <strain evidence="2">ATCC 29140 / PCC 7202</strain>
    </source>
</reference>
<dbReference type="STRING" id="292563.Cyast_2167"/>
<dbReference type="KEGG" id="csn:Cyast_2167"/>
<evidence type="ECO:0000313" key="2">
    <source>
        <dbReference type="Proteomes" id="UP000010483"/>
    </source>
</evidence>
<sequence length="73" mass="8343">MTKLLKKAFQQAQRLSSDIQDEIAEQLIIDIENELQWQETLSNPDANFDAIIEMAEMAIIEDKEGKTENCSSK</sequence>
<dbReference type="Proteomes" id="UP000010483">
    <property type="component" value="Chromosome"/>
</dbReference>
<proteinExistence type="predicted"/>
<dbReference type="BioCyc" id="CSTA292563:G1353-2171-MONOMER"/>
<keyword evidence="2" id="KW-1185">Reference proteome</keyword>
<organism evidence="1 2">
    <name type="scientific">Cyanobacterium stanieri (strain ATCC 29140 / PCC 7202)</name>
    <dbReference type="NCBI Taxonomy" id="292563"/>
    <lineage>
        <taxon>Bacteria</taxon>
        <taxon>Bacillati</taxon>
        <taxon>Cyanobacteriota</taxon>
        <taxon>Cyanophyceae</taxon>
        <taxon>Oscillatoriophycideae</taxon>
        <taxon>Chroococcales</taxon>
        <taxon>Geminocystaceae</taxon>
        <taxon>Cyanobacterium</taxon>
    </lineage>
</organism>
<protein>
    <submittedName>
        <fullName evidence="1">Uncharacterized protein</fullName>
    </submittedName>
</protein>
<evidence type="ECO:0000313" key="1">
    <source>
        <dbReference type="EMBL" id="AFZ48116.1"/>
    </source>
</evidence>
<dbReference type="AlphaFoldDB" id="K9YMF4"/>
<dbReference type="eggNOG" id="ENOG50331W4">
    <property type="taxonomic scope" value="Bacteria"/>
</dbReference>
<name>K9YMF4_CYASC</name>
<dbReference type="HOGENOM" id="CLU_189892_1_0_3"/>
<accession>K9YMF4</accession>
<dbReference type="EMBL" id="CP003940">
    <property type="protein sequence ID" value="AFZ48116.1"/>
    <property type="molecule type" value="Genomic_DNA"/>
</dbReference>
<gene>
    <name evidence="1" type="ordered locus">Cyast_2167</name>
</gene>